<dbReference type="AlphaFoldDB" id="A0A2N7CCL8"/>
<evidence type="ECO:0000313" key="1">
    <source>
        <dbReference type="EMBL" id="PMF20049.1"/>
    </source>
</evidence>
<proteinExistence type="predicted"/>
<protein>
    <submittedName>
        <fullName evidence="1">Uncharacterized protein</fullName>
    </submittedName>
</protein>
<dbReference type="EMBL" id="MCSW01000182">
    <property type="protein sequence ID" value="PMF20049.1"/>
    <property type="molecule type" value="Genomic_DNA"/>
</dbReference>
<sequence length="166" mass="18330">MARKTNQKQEAVLPEVVESNEQVTVTDDSPVDHFTNIVLDGKAKKLSPKTENHVFYQLSVHDDMNSLFLRLSGNEGGGLHSKEWVAFEDIIAMLNAQDDKPFKSTVFKSVFKGGSANNAGFMAAALRGLLLILPSEKSVFLHVLAPDYEQRRDELLSLVGGENEAK</sequence>
<accession>A0A2N7CCL8</accession>
<gene>
    <name evidence="1" type="ORF">BCV19_12200</name>
</gene>
<name>A0A2N7CCL8_VIBSP</name>
<dbReference type="Proteomes" id="UP000235405">
    <property type="component" value="Unassembled WGS sequence"/>
</dbReference>
<organism evidence="1 2">
    <name type="scientific">Vibrio splendidus</name>
    <dbReference type="NCBI Taxonomy" id="29497"/>
    <lineage>
        <taxon>Bacteria</taxon>
        <taxon>Pseudomonadati</taxon>
        <taxon>Pseudomonadota</taxon>
        <taxon>Gammaproteobacteria</taxon>
        <taxon>Vibrionales</taxon>
        <taxon>Vibrionaceae</taxon>
        <taxon>Vibrio</taxon>
    </lineage>
</organism>
<reference evidence="2" key="1">
    <citation type="submission" date="2016-07" db="EMBL/GenBank/DDBJ databases">
        <title>Nontailed viruses are major unrecognized killers of bacteria in the ocean.</title>
        <authorList>
            <person name="Kauffman K."/>
            <person name="Hussain F."/>
            <person name="Yang J."/>
            <person name="Arevalo P."/>
            <person name="Brown J."/>
            <person name="Cutler M."/>
            <person name="Kelly L."/>
            <person name="Polz M.F."/>
        </authorList>
    </citation>
    <scope>NUCLEOTIDE SEQUENCE [LARGE SCALE GENOMIC DNA]</scope>
    <source>
        <strain evidence="2">10N.286.54.F3</strain>
    </source>
</reference>
<dbReference type="RefSeq" id="WP_102482761.1">
    <property type="nucleotide sequence ID" value="NZ_MCSW01000182.1"/>
</dbReference>
<comment type="caution">
    <text evidence="1">The sequence shown here is derived from an EMBL/GenBank/DDBJ whole genome shotgun (WGS) entry which is preliminary data.</text>
</comment>
<evidence type="ECO:0000313" key="2">
    <source>
        <dbReference type="Proteomes" id="UP000235405"/>
    </source>
</evidence>